<dbReference type="AlphaFoldDB" id="A0A1F5YRN5"/>
<dbReference type="InterPro" id="IPR029060">
    <property type="entry name" value="PIN-like_dom_sf"/>
</dbReference>
<organism evidence="3 4">
    <name type="scientific">Candidatus Gottesmanbacteria bacterium RBG_16_37_8</name>
    <dbReference type="NCBI Taxonomy" id="1798371"/>
    <lineage>
        <taxon>Bacteria</taxon>
        <taxon>Candidatus Gottesmaniibacteriota</taxon>
    </lineage>
</organism>
<dbReference type="InterPro" id="IPR002716">
    <property type="entry name" value="PIN_dom"/>
</dbReference>
<protein>
    <recommendedName>
        <fullName evidence="2">PIN domain-containing protein</fullName>
    </recommendedName>
</protein>
<name>A0A1F5YRN5_9BACT</name>
<dbReference type="InterPro" id="IPR051619">
    <property type="entry name" value="TypeII_TA_RNase_PINc/VapC"/>
</dbReference>
<evidence type="ECO:0000259" key="2">
    <source>
        <dbReference type="Pfam" id="PF01850"/>
    </source>
</evidence>
<dbReference type="Gene3D" id="3.40.50.1010">
    <property type="entry name" value="5'-nuclease"/>
    <property type="match status" value="1"/>
</dbReference>
<dbReference type="Proteomes" id="UP000176665">
    <property type="component" value="Unassembled WGS sequence"/>
</dbReference>
<dbReference type="Pfam" id="PF01850">
    <property type="entry name" value="PIN"/>
    <property type="match status" value="1"/>
</dbReference>
<dbReference type="SUPFAM" id="SSF88723">
    <property type="entry name" value="PIN domain-like"/>
    <property type="match status" value="1"/>
</dbReference>
<sequence>MKTSVVDTSVVIKWFFEEKGSKEAQKLKEDHLNGKLKLCTLDLLLYEFASAFKNYKSKKIEEKDFRIAITTLQSLALSSYSLGFHELSYLFNLSRKLNISIYDCSYILLSKKLHCPLYTADQKLHSAAKKVVTSYLI</sequence>
<feature type="domain" description="PIN" evidence="2">
    <location>
        <begin position="5"/>
        <end position="129"/>
    </location>
</feature>
<comment type="caution">
    <text evidence="3">The sequence shown here is derived from an EMBL/GenBank/DDBJ whole genome shotgun (WGS) entry which is preliminary data.</text>
</comment>
<dbReference type="EMBL" id="MFJA01000053">
    <property type="protein sequence ID" value="OGG02754.1"/>
    <property type="molecule type" value="Genomic_DNA"/>
</dbReference>
<evidence type="ECO:0000313" key="3">
    <source>
        <dbReference type="EMBL" id="OGG02754.1"/>
    </source>
</evidence>
<gene>
    <name evidence="3" type="ORF">A2W14_02670</name>
</gene>
<dbReference type="InterPro" id="IPR044153">
    <property type="entry name" value="PIN_Pae0151-like"/>
</dbReference>
<evidence type="ECO:0000313" key="4">
    <source>
        <dbReference type="Proteomes" id="UP000176665"/>
    </source>
</evidence>
<dbReference type="PANTHER" id="PTHR35901:SF1">
    <property type="entry name" value="EXONUCLEASE VAPC9"/>
    <property type="match status" value="1"/>
</dbReference>
<proteinExistence type="predicted"/>
<accession>A0A1F5YRN5</accession>
<reference evidence="3 4" key="1">
    <citation type="journal article" date="2016" name="Nat. Commun.">
        <title>Thousands of microbial genomes shed light on interconnected biogeochemical processes in an aquifer system.</title>
        <authorList>
            <person name="Anantharaman K."/>
            <person name="Brown C.T."/>
            <person name="Hug L.A."/>
            <person name="Sharon I."/>
            <person name="Castelle C.J."/>
            <person name="Probst A.J."/>
            <person name="Thomas B.C."/>
            <person name="Singh A."/>
            <person name="Wilkins M.J."/>
            <person name="Karaoz U."/>
            <person name="Brodie E.L."/>
            <person name="Williams K.H."/>
            <person name="Hubbard S.S."/>
            <person name="Banfield J.F."/>
        </authorList>
    </citation>
    <scope>NUCLEOTIDE SEQUENCE [LARGE SCALE GENOMIC DNA]</scope>
</reference>
<dbReference type="CDD" id="cd09873">
    <property type="entry name" value="PIN_Pae0151-like"/>
    <property type="match status" value="1"/>
</dbReference>
<evidence type="ECO:0000256" key="1">
    <source>
        <dbReference type="ARBA" id="ARBA00022842"/>
    </source>
</evidence>
<keyword evidence="1" id="KW-0460">Magnesium</keyword>
<dbReference type="PANTHER" id="PTHR35901">
    <property type="entry name" value="RIBONUCLEASE VAPC3"/>
    <property type="match status" value="1"/>
</dbReference>